<evidence type="ECO:0000313" key="4">
    <source>
        <dbReference type="EMBL" id="CAI2384010.1"/>
    </source>
</evidence>
<evidence type="ECO:0000259" key="3">
    <source>
        <dbReference type="Pfam" id="PF01448"/>
    </source>
</evidence>
<gene>
    <name evidence="4" type="ORF">ECRASSUSDP1_LOCUS25529</name>
</gene>
<name>A0AAD1Y4F6_EUPCR</name>
<comment type="caution">
    <text evidence="4">The sequence shown here is derived from an EMBL/GenBank/DDBJ whole genome shotgun (WGS) entry which is preliminary data.</text>
</comment>
<keyword evidence="5" id="KW-1185">Reference proteome</keyword>
<dbReference type="InterPro" id="IPR000949">
    <property type="entry name" value="ELM2_dom"/>
</dbReference>
<evidence type="ECO:0000313" key="5">
    <source>
        <dbReference type="Proteomes" id="UP001295684"/>
    </source>
</evidence>
<proteinExistence type="predicted"/>
<feature type="region of interest" description="Disordered" evidence="2">
    <location>
        <begin position="33"/>
        <end position="128"/>
    </location>
</feature>
<keyword evidence="1" id="KW-0539">Nucleus</keyword>
<accession>A0AAD1Y4F6</accession>
<evidence type="ECO:0000256" key="2">
    <source>
        <dbReference type="SAM" id="MobiDB-lite"/>
    </source>
</evidence>
<evidence type="ECO:0000256" key="1">
    <source>
        <dbReference type="ARBA" id="ARBA00023242"/>
    </source>
</evidence>
<feature type="compositionally biased region" description="Basic and acidic residues" evidence="2">
    <location>
        <begin position="39"/>
        <end position="66"/>
    </location>
</feature>
<dbReference type="AlphaFoldDB" id="A0AAD1Y4F6"/>
<dbReference type="EMBL" id="CAMPGE010026316">
    <property type="protein sequence ID" value="CAI2384010.1"/>
    <property type="molecule type" value="Genomic_DNA"/>
</dbReference>
<protein>
    <recommendedName>
        <fullName evidence="3">ELM2 domain-containing protein</fullName>
    </recommendedName>
</protein>
<feature type="domain" description="ELM2" evidence="3">
    <location>
        <begin position="20"/>
        <end position="46"/>
    </location>
</feature>
<dbReference type="Proteomes" id="UP001295684">
    <property type="component" value="Unassembled WGS sequence"/>
</dbReference>
<reference evidence="4" key="1">
    <citation type="submission" date="2023-07" db="EMBL/GenBank/DDBJ databases">
        <authorList>
            <consortium name="AG Swart"/>
            <person name="Singh M."/>
            <person name="Singh A."/>
            <person name="Seah K."/>
            <person name="Emmerich C."/>
        </authorList>
    </citation>
    <scope>NUCLEOTIDE SEQUENCE</scope>
    <source>
        <strain evidence="4">DP1</strain>
    </source>
</reference>
<dbReference type="Pfam" id="PF01448">
    <property type="entry name" value="ELM2"/>
    <property type="match status" value="1"/>
</dbReference>
<organism evidence="4 5">
    <name type="scientific">Euplotes crassus</name>
    <dbReference type="NCBI Taxonomy" id="5936"/>
    <lineage>
        <taxon>Eukaryota</taxon>
        <taxon>Sar</taxon>
        <taxon>Alveolata</taxon>
        <taxon>Ciliophora</taxon>
        <taxon>Intramacronucleata</taxon>
        <taxon>Spirotrichea</taxon>
        <taxon>Hypotrichia</taxon>
        <taxon>Euplotida</taxon>
        <taxon>Euplotidae</taxon>
        <taxon>Moneuplotes</taxon>
    </lineage>
</organism>
<sequence length="128" mass="14800">MEKKESDADKWLKPKKRPQINVGMEFQACIPELSPPVNTKEEGKKEVTECQDQEEKAKPKVDDRWMKPIQHSEGPRIGDHYQAIIPDMIQPKPSLDIPTSSGVSERKREKEEDEDLYGGDLKRQKKDE</sequence>